<dbReference type="AlphaFoldDB" id="A0A923NHD0"/>
<name>A0A923NHD0_WEICO</name>
<gene>
    <name evidence="2" type="ORF">H7R52_03855</name>
</gene>
<organism evidence="2 3">
    <name type="scientific">Weissella confusa</name>
    <name type="common">Lactobacillus confusus</name>
    <dbReference type="NCBI Taxonomy" id="1583"/>
    <lineage>
        <taxon>Bacteria</taxon>
        <taxon>Bacillati</taxon>
        <taxon>Bacillota</taxon>
        <taxon>Bacilli</taxon>
        <taxon>Lactobacillales</taxon>
        <taxon>Lactobacillaceae</taxon>
        <taxon>Weissella</taxon>
    </lineage>
</organism>
<feature type="region of interest" description="Disordered" evidence="1">
    <location>
        <begin position="42"/>
        <end position="64"/>
    </location>
</feature>
<dbReference type="Proteomes" id="UP000650485">
    <property type="component" value="Unassembled WGS sequence"/>
</dbReference>
<evidence type="ECO:0000313" key="3">
    <source>
        <dbReference type="Proteomes" id="UP000650485"/>
    </source>
</evidence>
<protein>
    <submittedName>
        <fullName evidence="2">Uncharacterized protein</fullName>
    </submittedName>
</protein>
<reference evidence="2" key="1">
    <citation type="submission" date="2020-08" db="EMBL/GenBank/DDBJ databases">
        <title>Complete genome sequence of Weissella confusa strain FS54 provides insights into metabolic potential.</title>
        <authorList>
            <person name="Fhoula I."/>
            <person name="Najjari A."/>
            <person name="Lekired A."/>
            <person name="Bessrour-Aouam N."/>
            <person name="Jaballah S."/>
            <person name="Klibi N."/>
            <person name="Ouzari H.-I."/>
        </authorList>
    </citation>
    <scope>NUCLEOTIDE SEQUENCE</scope>
    <source>
        <strain evidence="2">FS54</strain>
    </source>
</reference>
<sequence>MSKISTTDINIPPSENECNTFLNKKRFFHDGDKFIGMDKKKTARSNDLAAMGWADRGSNPGPTD</sequence>
<comment type="caution">
    <text evidence="2">The sequence shown here is derived from an EMBL/GenBank/DDBJ whole genome shotgun (WGS) entry which is preliminary data.</text>
</comment>
<evidence type="ECO:0000256" key="1">
    <source>
        <dbReference type="SAM" id="MobiDB-lite"/>
    </source>
</evidence>
<evidence type="ECO:0000313" key="2">
    <source>
        <dbReference type="EMBL" id="MBC6498344.1"/>
    </source>
</evidence>
<accession>A0A923NHD0</accession>
<dbReference type="EMBL" id="JACSZT010000003">
    <property type="protein sequence ID" value="MBC6498344.1"/>
    <property type="molecule type" value="Genomic_DNA"/>
</dbReference>
<proteinExistence type="predicted"/>